<accession>A0A0G0FID7</accession>
<dbReference type="Gene3D" id="3.40.50.1820">
    <property type="entry name" value="alpha/beta hydrolase"/>
    <property type="match status" value="1"/>
</dbReference>
<dbReference type="InterPro" id="IPR029058">
    <property type="entry name" value="AB_hydrolase_fold"/>
</dbReference>
<gene>
    <name evidence="2" type="ORF">UR89_C0003G0015</name>
</gene>
<protein>
    <submittedName>
        <fullName evidence="2">Serine peptidase</fullName>
    </submittedName>
</protein>
<evidence type="ECO:0000259" key="1">
    <source>
        <dbReference type="Pfam" id="PF12146"/>
    </source>
</evidence>
<evidence type="ECO:0000313" key="3">
    <source>
        <dbReference type="Proteomes" id="UP000034536"/>
    </source>
</evidence>
<proteinExistence type="predicted"/>
<dbReference type="SUPFAM" id="SSF53474">
    <property type="entry name" value="alpha/beta-Hydrolases"/>
    <property type="match status" value="1"/>
</dbReference>
<reference evidence="2 3" key="1">
    <citation type="journal article" date="2015" name="Nature">
        <title>rRNA introns, odd ribosomes, and small enigmatic genomes across a large radiation of phyla.</title>
        <authorList>
            <person name="Brown C.T."/>
            <person name="Hug L.A."/>
            <person name="Thomas B.C."/>
            <person name="Sharon I."/>
            <person name="Castelle C.J."/>
            <person name="Singh A."/>
            <person name="Wilkins M.J."/>
            <person name="Williams K.H."/>
            <person name="Banfield J.F."/>
        </authorList>
    </citation>
    <scope>NUCLEOTIDE SEQUENCE [LARGE SCALE GENOMIC DNA]</scope>
</reference>
<dbReference type="InterPro" id="IPR022742">
    <property type="entry name" value="Hydrolase_4"/>
</dbReference>
<dbReference type="PANTHER" id="PTHR42886:SF53">
    <property type="entry name" value="ALPHA_BETA-HYDROLASES SUPERFAMILY PROTEIN"/>
    <property type="match status" value="1"/>
</dbReference>
<dbReference type="EMBL" id="LBQX01000003">
    <property type="protein sequence ID" value="KKP87285.1"/>
    <property type="molecule type" value="Genomic_DNA"/>
</dbReference>
<name>A0A0G0FID7_9BACT</name>
<feature type="domain" description="Serine aminopeptidase S33" evidence="1">
    <location>
        <begin position="25"/>
        <end position="118"/>
    </location>
</feature>
<evidence type="ECO:0000313" key="2">
    <source>
        <dbReference type="EMBL" id="KKP87285.1"/>
    </source>
</evidence>
<comment type="caution">
    <text evidence="2">The sequence shown here is derived from an EMBL/GenBank/DDBJ whole genome shotgun (WGS) entry which is preliminary data.</text>
</comment>
<organism evidence="2 3">
    <name type="scientific">Candidatus Roizmanbacteria bacterium GW2011_GWA2_35_8</name>
    <dbReference type="NCBI Taxonomy" id="1618479"/>
    <lineage>
        <taxon>Bacteria</taxon>
        <taxon>Candidatus Roizmaniibacteriota</taxon>
    </lineage>
</organism>
<dbReference type="Pfam" id="PF12146">
    <property type="entry name" value="Hydrolase_4"/>
    <property type="match status" value="1"/>
</dbReference>
<sequence length="255" mass="28954">MIFSKIKIPNKENELLDTWIEGNGKSKVTIIFVHGFATDKHETGRYFDDVTVALKEKFRIIRFDFSGCGNSEGKLEDKNYLKWAEDLDSVLTNIENNYPGGIYILAQSMGCFVTTLLSPLNVKKTVFIGLPNSDTKYIGERLVSRFISRPGGKLDYKGISIFPRSSGQIQKIGTSFWKALFDFNPVEKVSEFSKKTSLMIIHPQQDEIVGNKHLEKYSQIKGVVIEKLNGDHAFSKPEDRNELIQTVKNFFLLSV</sequence>
<dbReference type="Proteomes" id="UP000034536">
    <property type="component" value="Unassembled WGS sequence"/>
</dbReference>
<dbReference type="AlphaFoldDB" id="A0A0G0FID7"/>
<dbReference type="PANTHER" id="PTHR42886">
    <property type="entry name" value="RE40534P-RELATED"/>
    <property type="match status" value="1"/>
</dbReference>